<dbReference type="EMBL" id="PVWG01000002">
    <property type="protein sequence ID" value="PSB21465.1"/>
    <property type="molecule type" value="Genomic_DNA"/>
</dbReference>
<dbReference type="Proteomes" id="UP000238634">
    <property type="component" value="Unassembled WGS sequence"/>
</dbReference>
<dbReference type="PANTHER" id="PTHR34214">
    <property type="match status" value="1"/>
</dbReference>
<keyword evidence="1" id="KW-0472">Membrane</keyword>
<evidence type="ECO:0000313" key="2">
    <source>
        <dbReference type="EMBL" id="PSB21465.1"/>
    </source>
</evidence>
<protein>
    <submittedName>
        <fullName evidence="2">DUF1230 domain-containing protein</fullName>
    </submittedName>
</protein>
<keyword evidence="1" id="KW-1133">Transmembrane helix</keyword>
<dbReference type="STRING" id="1920490.GCA_001895925_01467"/>
<dbReference type="Pfam" id="PF06799">
    <property type="entry name" value="CGLD27-like"/>
    <property type="match status" value="1"/>
</dbReference>
<gene>
    <name evidence="2" type="ORF">C7B65_02430</name>
</gene>
<name>A0A2T1DLX9_9CYAN</name>
<reference evidence="2 3" key="2">
    <citation type="submission" date="2018-03" db="EMBL/GenBank/DDBJ databases">
        <title>The ancient ancestry and fast evolution of plastids.</title>
        <authorList>
            <person name="Moore K.R."/>
            <person name="Magnabosco C."/>
            <person name="Momper L."/>
            <person name="Gold D.A."/>
            <person name="Bosak T."/>
            <person name="Fournier G.P."/>
        </authorList>
    </citation>
    <scope>NUCLEOTIDE SEQUENCE [LARGE SCALE GENOMIC DNA]</scope>
    <source>
        <strain evidence="2 3">ULC007</strain>
    </source>
</reference>
<dbReference type="InterPro" id="IPR009631">
    <property type="entry name" value="CGLD27-like"/>
</dbReference>
<sequence length="164" mass="18699">MNSSVVCPVPLEQRPINEYQDLKESWFFRWATLDLFAYVKPTIVLWGLSWLVSGPVAAVSFVPAKHPTQFGLLAAAGASIIPALALLRLYLGWRYVKTRLLNSSVFYEESGWYDGQTWEKPVEVLTQDRLIVTYQVEPVLQRLSRTFQIVGLMFCAGSLAWWVL</sequence>
<dbReference type="AlphaFoldDB" id="A0A2T1DLX9"/>
<reference evidence="2 3" key="1">
    <citation type="submission" date="2018-02" db="EMBL/GenBank/DDBJ databases">
        <authorList>
            <person name="Cohen D.B."/>
            <person name="Kent A.D."/>
        </authorList>
    </citation>
    <scope>NUCLEOTIDE SEQUENCE [LARGE SCALE GENOMIC DNA]</scope>
    <source>
        <strain evidence="2 3">ULC007</strain>
    </source>
</reference>
<keyword evidence="3" id="KW-1185">Reference proteome</keyword>
<feature type="transmembrane region" description="Helical" evidence="1">
    <location>
        <begin position="146"/>
        <end position="163"/>
    </location>
</feature>
<feature type="transmembrane region" description="Helical" evidence="1">
    <location>
        <begin position="43"/>
        <end position="64"/>
    </location>
</feature>
<accession>A0A2T1DLX9</accession>
<feature type="transmembrane region" description="Helical" evidence="1">
    <location>
        <begin position="70"/>
        <end position="91"/>
    </location>
</feature>
<comment type="caution">
    <text evidence="2">The sequence shown here is derived from an EMBL/GenBank/DDBJ whole genome shotgun (WGS) entry which is preliminary data.</text>
</comment>
<dbReference type="PANTHER" id="PTHR34214:SF3">
    <property type="entry name" value="PROTEIN CONSERVED IN THE GREEN LINEAGE AND DIATOMS 27, CHLOROPLASTIC"/>
    <property type="match status" value="1"/>
</dbReference>
<proteinExistence type="predicted"/>
<dbReference type="RefSeq" id="WP_073069321.1">
    <property type="nucleotide sequence ID" value="NZ_MPPI01000002.1"/>
</dbReference>
<evidence type="ECO:0000313" key="3">
    <source>
        <dbReference type="Proteomes" id="UP000238634"/>
    </source>
</evidence>
<keyword evidence="1" id="KW-0812">Transmembrane</keyword>
<evidence type="ECO:0000256" key="1">
    <source>
        <dbReference type="SAM" id="Phobius"/>
    </source>
</evidence>
<dbReference type="OrthoDB" id="462081at2"/>
<organism evidence="2 3">
    <name type="scientific">Phormidesmis priestleyi ULC007</name>
    <dbReference type="NCBI Taxonomy" id="1920490"/>
    <lineage>
        <taxon>Bacteria</taxon>
        <taxon>Bacillati</taxon>
        <taxon>Cyanobacteriota</taxon>
        <taxon>Cyanophyceae</taxon>
        <taxon>Leptolyngbyales</taxon>
        <taxon>Leptolyngbyaceae</taxon>
        <taxon>Phormidesmis</taxon>
    </lineage>
</organism>